<reference evidence="2 3" key="2">
    <citation type="submission" date="2018-11" db="EMBL/GenBank/DDBJ databases">
        <authorList>
            <consortium name="Pathogen Informatics"/>
        </authorList>
    </citation>
    <scope>NUCLEOTIDE SEQUENCE [LARGE SCALE GENOMIC DNA]</scope>
</reference>
<reference evidence="4" key="1">
    <citation type="submission" date="2017-02" db="UniProtKB">
        <authorList>
            <consortium name="WormBaseParasite"/>
        </authorList>
    </citation>
    <scope>IDENTIFICATION</scope>
</reference>
<evidence type="ECO:0000313" key="3">
    <source>
        <dbReference type="Proteomes" id="UP000282613"/>
    </source>
</evidence>
<dbReference type="EMBL" id="UYRS01002535">
    <property type="protein sequence ID" value="VDK25854.1"/>
    <property type="molecule type" value="Genomic_DNA"/>
</dbReference>
<keyword evidence="3" id="KW-1185">Reference proteome</keyword>
<protein>
    <submittedName>
        <fullName evidence="4">Noggin</fullName>
    </submittedName>
</protein>
<dbReference type="WBParaSite" id="TASK_0000267701-mRNA-1">
    <property type="protein sequence ID" value="TASK_0000267701-mRNA-1"/>
    <property type="gene ID" value="TASK_0000267701"/>
</dbReference>
<keyword evidence="1" id="KW-0732">Signal</keyword>
<dbReference type="AlphaFoldDB" id="A0A0R3VZ33"/>
<name>A0A0R3VZ33_TAEAS</name>
<accession>A0A0R3VZ33</accession>
<feature type="chain" id="PRO_5043132455" evidence="1">
    <location>
        <begin position="23"/>
        <end position="114"/>
    </location>
</feature>
<gene>
    <name evidence="2" type="ORF">TASK_LOCUS2678</name>
</gene>
<proteinExistence type="predicted"/>
<organism evidence="4">
    <name type="scientific">Taenia asiatica</name>
    <name type="common">Asian tapeworm</name>
    <dbReference type="NCBI Taxonomy" id="60517"/>
    <lineage>
        <taxon>Eukaryota</taxon>
        <taxon>Metazoa</taxon>
        <taxon>Spiralia</taxon>
        <taxon>Lophotrochozoa</taxon>
        <taxon>Platyhelminthes</taxon>
        <taxon>Cestoda</taxon>
        <taxon>Eucestoda</taxon>
        <taxon>Cyclophyllidea</taxon>
        <taxon>Taeniidae</taxon>
        <taxon>Taenia</taxon>
    </lineage>
</organism>
<dbReference type="Proteomes" id="UP000282613">
    <property type="component" value="Unassembled WGS sequence"/>
</dbReference>
<evidence type="ECO:0000256" key="1">
    <source>
        <dbReference type="SAM" id="SignalP"/>
    </source>
</evidence>
<feature type="signal peptide" evidence="1">
    <location>
        <begin position="1"/>
        <end position="22"/>
    </location>
</feature>
<sequence length="114" mass="13291">MLLHSSLICLYLLVFISYQVSPVVVPNGDTARKLEMDLLEEPDLPEDEVLTELEENLLMEQPNRAEKQRDVLMSAGWRRFRQRLRRAFRRIGDSVRKAFRKHGNVLISTILKGL</sequence>
<evidence type="ECO:0000313" key="2">
    <source>
        <dbReference type="EMBL" id="VDK25854.1"/>
    </source>
</evidence>
<evidence type="ECO:0000313" key="4">
    <source>
        <dbReference type="WBParaSite" id="TASK_0000267701-mRNA-1"/>
    </source>
</evidence>